<dbReference type="PANTHER" id="PTHR47027">
    <property type="entry name" value="REVERSE TRANSCRIPTASE DOMAIN-CONTAINING PROTEIN"/>
    <property type="match status" value="1"/>
</dbReference>
<sequence length="916" mass="104744">MLDEANKFHPNIKLVRQIGRNAPFLDVFIQNSNEALITSVYHKEAAESYVAPFGSDHPDHVFRNTVDTAITRGVRYSTTLSQFEEEIRQMKLMFFYNGYLPRSIDRRLTKLFSKYLSKHFICLTPPWGPQSSDLWISEVRWTGKGETPSGDFIWSGEDTTHTRGVGMLLSAKAKKTLIGYNPISSRVITARFNATPFKLTVIHVYAPTSASSDDEIEIFYDSIEHALTQTPKKDIIIVTGDWNGKIGSDNTHWESVMGRYGYGDRNERGDRLLEFAALHNPYICNTRFQQKANRKWTWASPDGVHKNMIDLVLIQKRWKSSVTNCRTFQSADISSDHSLVLCNIKLRLKRRCIKPQQYHRADVSQLKSQKVREVYQTRLVNRLQDIDTQCILEEHAAKVEEAIKEALQATVTTTRRVKKPWISEQTLNLADEKRKMKQIKNVSAENGQLYKNLCNKVKKSARQDKDNWIQDKCNEIENGLKIGNTRQAYSLIKTLKKNFVPRITMIRNQDGTMQQSKEGVKQRWTQYYSGLYKDEGGGDEMVKELEGISPSYKEGPQDILYSEVEEAIQTLKSNKSPGSDGITAEMIQAGGEQLTHEIHSLCNKAWHKGVIPEEWGKSILIPIPKKGDLSECANYRTISLISHTGKILLTVLLNRLKRHLDPYLSEEQAGFTQDRSTVHQILILRLLAEKAKRQEKKIYNCFIDFQKAFDAIKHKIIWAVLKSFGVENKMITLLKHIYEKAQSAVRVEKETGEWFQTSVGSRQGDPLSPLPFITYLERVMDKAMQINRGINISGTLVNNLRFADDIDVLEEDCDSLHQQIEQLKITAEEAGLLINTKKTKTLVFGDRNIEKHVQIAGNIIENVEQFEYLGSLLTWDNNCSDEIKRRIGKSIGAMAALKNITQFFKTLISMRMAHSG</sequence>
<reference evidence="2" key="1">
    <citation type="submission" date="2021-02" db="EMBL/GenBank/DDBJ databases">
        <authorList>
            <person name="Nowell W R."/>
        </authorList>
    </citation>
    <scope>NUCLEOTIDE SEQUENCE</scope>
</reference>
<evidence type="ECO:0000313" key="2">
    <source>
        <dbReference type="EMBL" id="CAF2123263.1"/>
    </source>
</evidence>
<name>A0A816VNQ7_9BILA</name>
<dbReference type="SUPFAM" id="SSF56219">
    <property type="entry name" value="DNase I-like"/>
    <property type="match status" value="1"/>
</dbReference>
<evidence type="ECO:0000259" key="1">
    <source>
        <dbReference type="PROSITE" id="PS50878"/>
    </source>
</evidence>
<dbReference type="GO" id="GO:0003824">
    <property type="term" value="F:catalytic activity"/>
    <property type="evidence" value="ECO:0007669"/>
    <property type="project" value="InterPro"/>
</dbReference>
<dbReference type="Pfam" id="PF00078">
    <property type="entry name" value="RVT_1"/>
    <property type="match status" value="1"/>
</dbReference>
<dbReference type="AlphaFoldDB" id="A0A816VNQ7"/>
<dbReference type="InterPro" id="IPR005135">
    <property type="entry name" value="Endo/exonuclease/phosphatase"/>
</dbReference>
<dbReference type="PROSITE" id="PS50878">
    <property type="entry name" value="RT_POL"/>
    <property type="match status" value="1"/>
</dbReference>
<accession>A0A816VNQ7</accession>
<dbReference type="PANTHER" id="PTHR47027:SF8">
    <property type="entry name" value="RIBONUCLEASE H"/>
    <property type="match status" value="1"/>
</dbReference>
<dbReference type="SUPFAM" id="SSF56672">
    <property type="entry name" value="DNA/RNA polymerases"/>
    <property type="match status" value="1"/>
</dbReference>
<protein>
    <recommendedName>
        <fullName evidence="1">Reverse transcriptase domain-containing protein</fullName>
    </recommendedName>
</protein>
<dbReference type="InterPro" id="IPR058912">
    <property type="entry name" value="HTH_animal"/>
</dbReference>
<dbReference type="CDD" id="cd09076">
    <property type="entry name" value="L1-EN"/>
    <property type="match status" value="1"/>
</dbReference>
<dbReference type="Pfam" id="PF14529">
    <property type="entry name" value="Exo_endo_phos_2"/>
    <property type="match status" value="1"/>
</dbReference>
<dbReference type="InterPro" id="IPR000477">
    <property type="entry name" value="RT_dom"/>
</dbReference>
<dbReference type="Pfam" id="PF26215">
    <property type="entry name" value="HTH_animal"/>
    <property type="match status" value="1"/>
</dbReference>
<dbReference type="EMBL" id="CAJNRF010010694">
    <property type="protein sequence ID" value="CAF2123263.1"/>
    <property type="molecule type" value="Genomic_DNA"/>
</dbReference>
<dbReference type="Proteomes" id="UP000663856">
    <property type="component" value="Unassembled WGS sequence"/>
</dbReference>
<dbReference type="Gene3D" id="3.60.10.10">
    <property type="entry name" value="Endonuclease/exonuclease/phosphatase"/>
    <property type="match status" value="1"/>
</dbReference>
<proteinExistence type="predicted"/>
<dbReference type="InterPro" id="IPR043502">
    <property type="entry name" value="DNA/RNA_pol_sf"/>
</dbReference>
<organism evidence="2 3">
    <name type="scientific">Rotaria magnacalcarata</name>
    <dbReference type="NCBI Taxonomy" id="392030"/>
    <lineage>
        <taxon>Eukaryota</taxon>
        <taxon>Metazoa</taxon>
        <taxon>Spiralia</taxon>
        <taxon>Gnathifera</taxon>
        <taxon>Rotifera</taxon>
        <taxon>Eurotatoria</taxon>
        <taxon>Bdelloidea</taxon>
        <taxon>Philodinida</taxon>
        <taxon>Philodinidae</taxon>
        <taxon>Rotaria</taxon>
    </lineage>
</organism>
<dbReference type="CDD" id="cd01650">
    <property type="entry name" value="RT_nLTR_like"/>
    <property type="match status" value="1"/>
</dbReference>
<gene>
    <name evidence="2" type="ORF">WKI299_LOCUS24813</name>
</gene>
<comment type="caution">
    <text evidence="2">The sequence shown here is derived from an EMBL/GenBank/DDBJ whole genome shotgun (WGS) entry which is preliminary data.</text>
</comment>
<dbReference type="InterPro" id="IPR036691">
    <property type="entry name" value="Endo/exonu/phosph_ase_sf"/>
</dbReference>
<feature type="domain" description="Reverse transcriptase" evidence="1">
    <location>
        <begin position="604"/>
        <end position="873"/>
    </location>
</feature>
<evidence type="ECO:0000313" key="3">
    <source>
        <dbReference type="Proteomes" id="UP000663856"/>
    </source>
</evidence>